<comment type="pathway">
    <text evidence="5 16">Amino-acid biosynthesis; L-tryptophan biosynthesis; L-tryptophan from chorismate: step 4/5.</text>
</comment>
<evidence type="ECO:0000256" key="13">
    <source>
        <dbReference type="ARBA" id="ARBA00023239"/>
    </source>
</evidence>
<evidence type="ECO:0000256" key="14">
    <source>
        <dbReference type="ARBA" id="ARBA00023268"/>
    </source>
</evidence>
<reference evidence="21" key="1">
    <citation type="journal article" date="2020" name="Stud. Mycol.">
        <title>101 Dothideomycetes genomes: a test case for predicting lifestyles and emergence of pathogens.</title>
        <authorList>
            <person name="Haridas S."/>
            <person name="Albert R."/>
            <person name="Binder M."/>
            <person name="Bloem J."/>
            <person name="Labutti K."/>
            <person name="Salamov A."/>
            <person name="Andreopoulos B."/>
            <person name="Baker S."/>
            <person name="Barry K."/>
            <person name="Bills G."/>
            <person name="Bluhm B."/>
            <person name="Cannon C."/>
            <person name="Castanera R."/>
            <person name="Culley D."/>
            <person name="Daum C."/>
            <person name="Ezra D."/>
            <person name="Gonzalez J."/>
            <person name="Henrissat B."/>
            <person name="Kuo A."/>
            <person name="Liang C."/>
            <person name="Lipzen A."/>
            <person name="Lutzoni F."/>
            <person name="Magnuson J."/>
            <person name="Mondo S."/>
            <person name="Nolan M."/>
            <person name="Ohm R."/>
            <person name="Pangilinan J."/>
            <person name="Park H.-J."/>
            <person name="Ramirez L."/>
            <person name="Alfaro M."/>
            <person name="Sun H."/>
            <person name="Tritt A."/>
            <person name="Yoshinaga Y."/>
            <person name="Zwiers L.-H."/>
            <person name="Turgeon B."/>
            <person name="Goodwin S."/>
            <person name="Spatafora J."/>
            <person name="Crous P."/>
            <person name="Grigoriev I."/>
        </authorList>
    </citation>
    <scope>NUCLEOTIDE SEQUENCE</scope>
    <source>
        <strain evidence="21">CBS 113979</strain>
    </source>
</reference>
<evidence type="ECO:0000256" key="3">
    <source>
        <dbReference type="ARBA" id="ARBA00003272"/>
    </source>
</evidence>
<feature type="compositionally biased region" description="Polar residues" evidence="17">
    <location>
        <begin position="614"/>
        <end position="629"/>
    </location>
</feature>
<dbReference type="InterPro" id="IPR013798">
    <property type="entry name" value="Indole-3-glycerol_P_synth_dom"/>
</dbReference>
<dbReference type="PROSITE" id="PS00614">
    <property type="entry name" value="IGPS"/>
    <property type="match status" value="1"/>
</dbReference>
<dbReference type="GO" id="GO:0004049">
    <property type="term" value="F:anthranilate synthase activity"/>
    <property type="evidence" value="ECO:0007669"/>
    <property type="project" value="UniProtKB-UniRule"/>
</dbReference>
<dbReference type="NCBIfam" id="TIGR00566">
    <property type="entry name" value="trpG_papA"/>
    <property type="match status" value="1"/>
</dbReference>
<evidence type="ECO:0000256" key="2">
    <source>
        <dbReference type="ARBA" id="ARBA00001633"/>
    </source>
</evidence>
<evidence type="ECO:0000256" key="11">
    <source>
        <dbReference type="ARBA" id="ARBA00023141"/>
    </source>
</evidence>
<dbReference type="HAMAP" id="MF_00135">
    <property type="entry name" value="PRAI"/>
    <property type="match status" value="1"/>
</dbReference>
<dbReference type="CDD" id="cd00331">
    <property type="entry name" value="IGPS"/>
    <property type="match status" value="1"/>
</dbReference>
<dbReference type="EC" id="4.1.3.27" evidence="16"/>
<comment type="pathway">
    <text evidence="6 16">Amino-acid biosynthesis; L-tryptophan biosynthesis; L-tryptophan from chorismate: step 1/5.</text>
</comment>
<evidence type="ECO:0000313" key="21">
    <source>
        <dbReference type="EMBL" id="KAF1983942.1"/>
    </source>
</evidence>
<keyword evidence="14" id="KW-0511">Multifunctional enzyme</keyword>
<dbReference type="PRINTS" id="PR00096">
    <property type="entry name" value="GATASE"/>
</dbReference>
<comment type="catalytic activity">
    <reaction evidence="1 16">
        <text>N-(5-phospho-beta-D-ribosyl)anthranilate = 1-(2-carboxyphenylamino)-1-deoxy-D-ribulose 5-phosphate</text>
        <dbReference type="Rhea" id="RHEA:21540"/>
        <dbReference type="ChEBI" id="CHEBI:18277"/>
        <dbReference type="ChEBI" id="CHEBI:58613"/>
        <dbReference type="EC" id="5.3.1.24"/>
    </reaction>
</comment>
<dbReference type="FunFam" id="3.20.20.70:FF:000136">
    <property type="entry name" value="Multifunctional tryptophan biosynthesis protein"/>
    <property type="match status" value="1"/>
</dbReference>
<keyword evidence="7 16" id="KW-0028">Amino-acid biosynthesis</keyword>
<dbReference type="Pfam" id="PF00697">
    <property type="entry name" value="PRAI"/>
    <property type="match status" value="1"/>
</dbReference>
<dbReference type="PANTHER" id="PTHR43418">
    <property type="entry name" value="MULTIFUNCTIONAL TRYPTOPHAN BIOSYNTHESIS PROTEIN-RELATED"/>
    <property type="match status" value="1"/>
</dbReference>
<evidence type="ECO:0000256" key="17">
    <source>
        <dbReference type="SAM" id="MobiDB-lite"/>
    </source>
</evidence>
<dbReference type="GO" id="GO:0004425">
    <property type="term" value="F:indole-3-glycerol-phosphate synthase activity"/>
    <property type="evidence" value="ECO:0007669"/>
    <property type="project" value="UniProtKB-UniRule"/>
</dbReference>
<name>A0A6G1GT06_9PEZI</name>
<dbReference type="InterPro" id="IPR016302">
    <property type="entry name" value="Anthranilate_synth_II"/>
</dbReference>
<evidence type="ECO:0000256" key="9">
    <source>
        <dbReference type="ARBA" id="ARBA00022822"/>
    </source>
</evidence>
<dbReference type="GO" id="GO:0004640">
    <property type="term" value="F:phosphoribosylanthranilate isomerase activity"/>
    <property type="evidence" value="ECO:0007669"/>
    <property type="project" value="UniProtKB-UniRule"/>
</dbReference>
<dbReference type="Pfam" id="PF00218">
    <property type="entry name" value="IGPS"/>
    <property type="match status" value="1"/>
</dbReference>
<keyword evidence="10" id="KW-0315">Glutamine amidotransferase</keyword>
<evidence type="ECO:0000256" key="1">
    <source>
        <dbReference type="ARBA" id="ARBA00001164"/>
    </source>
</evidence>
<evidence type="ECO:0000259" key="20">
    <source>
        <dbReference type="Pfam" id="PF00697"/>
    </source>
</evidence>
<dbReference type="InterPro" id="IPR011060">
    <property type="entry name" value="RibuloseP-bd_barrel"/>
</dbReference>
<dbReference type="InterPro" id="IPR017926">
    <property type="entry name" value="GATASE"/>
</dbReference>
<sequence>MSSSVPPEFVPELQDFSPRQPFPKPPLPSATNLILIDNYDSFTWNVYQYLTLEGAAVTVFRNDEISLPELIALKPTQLVVSPGPGHPLKDGGISEGAIRHFSGKIPVLGVCMGQQCIYTAFGGTVDVTGEILHGKTSPLHHDSKGVYEGVRPLVPVTRYHSLAGTHDTLPSCLERTSWCMTDPDTPGGGVKVTMGVRHLEYTVEGVQFHPESILTEGGDTMLRNFLKIRGGTWKENARVNSISERRYNGDMSPSDIFPSSPPKSHPQSTKASILDQIYSHSRSSLSAQRQIPSQRVADLLSAFDLNLAPPQIPLPVRLRQSPYRLSLMAEIKRASPSKGDIALSANAPAQARAYALAGASVISVLTEPKWFKGSIDDLRAVRNALEGMPNRPAVLRKEFIFDEYQILEARLAGADTVLLIVKMLETAVLRRLYDYSVSLGMEPLVEVNNIEEMHIAVDLGAKVVGVNNRNLTNFEVDLDTTSRLMSLVPKETIVCALSGISSSKDVSPYLSNGVGAVLVGEALMRAGDRVADFVQELLGGGEEVVKPQKRSLLVKICGTRTPEAAKAAIEAGADLIGMILVTGRSRCVETQTALEISRVVQDTPTPEPRRKLKPSSTLANGSQTSLPTNTAMNPFEFRAQNFLSHPTRALLVGVFQNQPLQYILEQQKLLSLDVVQLHGEEPLEWASLIPCPVVRAFKPSDQGIGIRGCHALPLLDSGAGGSGEKLELGDVKEVLARDSDVRILLAGGLNGGNVTKVLEGLGEEGRGMVVGVDVSSGVEKGGKQDVELIREFVAAVKGL</sequence>
<dbReference type="AlphaFoldDB" id="A0A6G1GT06"/>
<dbReference type="EC" id="4.1.1.48" evidence="16"/>
<dbReference type="Gene3D" id="3.20.20.70">
    <property type="entry name" value="Aldolase class I"/>
    <property type="match status" value="2"/>
</dbReference>
<feature type="domain" description="N-(5'phosphoribosyl) anthranilate isomerase (PRAI)" evidence="20">
    <location>
        <begin position="638"/>
        <end position="794"/>
    </location>
</feature>
<evidence type="ECO:0000256" key="16">
    <source>
        <dbReference type="PIRNR" id="PIRNR001382"/>
    </source>
</evidence>
<dbReference type="SUPFAM" id="SSF52317">
    <property type="entry name" value="Class I glutamine amidotransferase-like"/>
    <property type="match status" value="1"/>
</dbReference>
<evidence type="ECO:0000256" key="5">
    <source>
        <dbReference type="ARBA" id="ARBA00004696"/>
    </source>
</evidence>
<evidence type="ECO:0000256" key="4">
    <source>
        <dbReference type="ARBA" id="ARBA00004664"/>
    </source>
</evidence>
<dbReference type="Gene3D" id="3.40.50.880">
    <property type="match status" value="1"/>
</dbReference>
<dbReference type="Pfam" id="PF00117">
    <property type="entry name" value="GATase"/>
    <property type="match status" value="1"/>
</dbReference>
<keyword evidence="8 16" id="KW-0210">Decarboxylase</keyword>
<keyword evidence="9 16" id="KW-0822">Tryptophan biosynthesis</keyword>
<comment type="catalytic activity">
    <reaction evidence="15 16">
        <text>chorismate + L-glutamine = anthranilate + pyruvate + L-glutamate + H(+)</text>
        <dbReference type="Rhea" id="RHEA:21732"/>
        <dbReference type="ChEBI" id="CHEBI:15361"/>
        <dbReference type="ChEBI" id="CHEBI:15378"/>
        <dbReference type="ChEBI" id="CHEBI:16567"/>
        <dbReference type="ChEBI" id="CHEBI:29748"/>
        <dbReference type="ChEBI" id="CHEBI:29985"/>
        <dbReference type="ChEBI" id="CHEBI:58359"/>
        <dbReference type="EC" id="4.1.3.27"/>
    </reaction>
</comment>
<keyword evidence="22" id="KW-1185">Reference proteome</keyword>
<evidence type="ECO:0000313" key="22">
    <source>
        <dbReference type="Proteomes" id="UP000800041"/>
    </source>
</evidence>
<comment type="pathway">
    <text evidence="4 16">Amino-acid biosynthesis; L-tryptophan biosynthesis; L-tryptophan from chorismate: step 3/5.</text>
</comment>
<dbReference type="EC" id="5.3.1.24" evidence="16"/>
<feature type="region of interest" description="Disordered" evidence="17">
    <location>
        <begin position="1"/>
        <end position="22"/>
    </location>
</feature>
<dbReference type="OrthoDB" id="524799at2759"/>
<dbReference type="PANTHER" id="PTHR43418:SF4">
    <property type="entry name" value="MULTIFUNCTIONAL TRYPTOPHAN BIOSYNTHESIS PROTEIN"/>
    <property type="match status" value="1"/>
</dbReference>
<dbReference type="PIRSF" id="PIRSF001382">
    <property type="entry name" value="TrpG-trpC-trpF"/>
    <property type="match status" value="1"/>
</dbReference>
<organism evidence="21 22">
    <name type="scientific">Aulographum hederae CBS 113979</name>
    <dbReference type="NCBI Taxonomy" id="1176131"/>
    <lineage>
        <taxon>Eukaryota</taxon>
        <taxon>Fungi</taxon>
        <taxon>Dikarya</taxon>
        <taxon>Ascomycota</taxon>
        <taxon>Pezizomycotina</taxon>
        <taxon>Dothideomycetes</taxon>
        <taxon>Pleosporomycetidae</taxon>
        <taxon>Aulographales</taxon>
        <taxon>Aulographaceae</taxon>
    </lineage>
</organism>
<proteinExistence type="inferred from homology"/>
<dbReference type="PRINTS" id="PR00097">
    <property type="entry name" value="ANTSNTHASEII"/>
</dbReference>
<dbReference type="EMBL" id="ML977171">
    <property type="protein sequence ID" value="KAF1983942.1"/>
    <property type="molecule type" value="Genomic_DNA"/>
</dbReference>
<gene>
    <name evidence="21" type="ORF">K402DRAFT_456169</name>
</gene>
<dbReference type="Proteomes" id="UP000800041">
    <property type="component" value="Unassembled WGS sequence"/>
</dbReference>
<accession>A0A6G1GT06</accession>
<dbReference type="UniPathway" id="UPA00035">
    <property type="reaction ID" value="UER00040"/>
</dbReference>
<comment type="function">
    <text evidence="3 16">Trifunctional enzyme bearing the Gln amidotransferase (GATase) domain of anthranilate synthase, indole-glycerolphosphate synthase, and phosphoribosylanthranilate isomerase activities.</text>
</comment>
<evidence type="ECO:0000256" key="15">
    <source>
        <dbReference type="ARBA" id="ARBA00047683"/>
    </source>
</evidence>
<dbReference type="PROSITE" id="PS51273">
    <property type="entry name" value="GATASE_TYPE_1"/>
    <property type="match status" value="1"/>
</dbReference>
<dbReference type="GO" id="GO:0005829">
    <property type="term" value="C:cytosol"/>
    <property type="evidence" value="ECO:0007669"/>
    <property type="project" value="TreeGrafter"/>
</dbReference>
<feature type="domain" description="Indole-3-glycerol phosphate synthase" evidence="19">
    <location>
        <begin position="274"/>
        <end position="529"/>
    </location>
</feature>
<evidence type="ECO:0000256" key="7">
    <source>
        <dbReference type="ARBA" id="ARBA00022605"/>
    </source>
</evidence>
<dbReference type="SUPFAM" id="SSF51366">
    <property type="entry name" value="Ribulose-phoshate binding barrel"/>
    <property type="match status" value="2"/>
</dbReference>
<dbReference type="InterPro" id="IPR013785">
    <property type="entry name" value="Aldolase_TIM"/>
</dbReference>
<dbReference type="InterPro" id="IPR050472">
    <property type="entry name" value="Anth_synth/Amidotransfase"/>
</dbReference>
<feature type="region of interest" description="Disordered" evidence="17">
    <location>
        <begin position="247"/>
        <end position="269"/>
    </location>
</feature>
<feature type="domain" description="Glutamine amidotransferase" evidence="18">
    <location>
        <begin position="35"/>
        <end position="226"/>
    </location>
</feature>
<dbReference type="InterPro" id="IPR029062">
    <property type="entry name" value="Class_I_gatase-like"/>
</dbReference>
<keyword evidence="11 16" id="KW-0057">Aromatic amino acid biosynthesis</keyword>
<keyword evidence="12 16" id="KW-0413">Isomerase</keyword>
<evidence type="ECO:0000259" key="19">
    <source>
        <dbReference type="Pfam" id="PF00218"/>
    </source>
</evidence>
<protein>
    <recommendedName>
        <fullName evidence="16">Multifunctional tryptophan biosynthesis protein</fullName>
    </recommendedName>
    <domain>
        <recommendedName>
            <fullName evidence="16">Anthranilate synthase component 2</fullName>
            <shortName evidence="16">AS</shortName>
            <ecNumber evidence="16">4.1.3.27</ecNumber>
        </recommendedName>
        <alternativeName>
            <fullName evidence="16">Anthranilate synthase, glutamine amidotransferase component</fullName>
        </alternativeName>
    </domain>
    <domain>
        <recommendedName>
            <fullName evidence="16">Indole-3-glycerol phosphate synthase</fullName>
            <shortName evidence="16">IGPS</shortName>
            <ecNumber evidence="16">4.1.1.48</ecNumber>
        </recommendedName>
    </domain>
    <domain>
        <recommendedName>
            <fullName evidence="16">N-(5'-phosphoribosyl)anthranilate isomerase</fullName>
            <shortName evidence="16">PRAI</shortName>
            <ecNumber evidence="16">5.3.1.24</ecNumber>
        </recommendedName>
    </domain>
</protein>
<keyword evidence="13 16" id="KW-0456">Lyase</keyword>
<evidence type="ECO:0000256" key="10">
    <source>
        <dbReference type="ARBA" id="ARBA00022962"/>
    </source>
</evidence>
<dbReference type="InterPro" id="IPR001240">
    <property type="entry name" value="PRAI_dom"/>
</dbReference>
<dbReference type="GO" id="GO:0000162">
    <property type="term" value="P:L-tryptophan biosynthetic process"/>
    <property type="evidence" value="ECO:0007669"/>
    <property type="project" value="UniProtKB-UniRule"/>
</dbReference>
<evidence type="ECO:0000256" key="6">
    <source>
        <dbReference type="ARBA" id="ARBA00004873"/>
    </source>
</evidence>
<dbReference type="FunFam" id="3.40.50.880:FF:000031">
    <property type="entry name" value="Multifunctional tryptophan biosynthesis protein"/>
    <property type="match status" value="1"/>
</dbReference>
<evidence type="ECO:0000259" key="18">
    <source>
        <dbReference type="Pfam" id="PF00117"/>
    </source>
</evidence>
<comment type="catalytic activity">
    <reaction evidence="2 16">
        <text>1-(2-carboxyphenylamino)-1-deoxy-D-ribulose 5-phosphate + H(+) = (1S,2R)-1-C-(indol-3-yl)glycerol 3-phosphate + CO2 + H2O</text>
        <dbReference type="Rhea" id="RHEA:23476"/>
        <dbReference type="ChEBI" id="CHEBI:15377"/>
        <dbReference type="ChEBI" id="CHEBI:15378"/>
        <dbReference type="ChEBI" id="CHEBI:16526"/>
        <dbReference type="ChEBI" id="CHEBI:58613"/>
        <dbReference type="ChEBI" id="CHEBI:58866"/>
        <dbReference type="EC" id="4.1.1.48"/>
    </reaction>
</comment>
<dbReference type="InterPro" id="IPR006221">
    <property type="entry name" value="TrpG/PapA_dom"/>
</dbReference>
<evidence type="ECO:0000256" key="12">
    <source>
        <dbReference type="ARBA" id="ARBA00023235"/>
    </source>
</evidence>
<feature type="region of interest" description="Disordered" evidence="17">
    <location>
        <begin position="601"/>
        <end position="629"/>
    </location>
</feature>
<dbReference type="CDD" id="cd01743">
    <property type="entry name" value="GATase1_Anthranilate_Synthase"/>
    <property type="match status" value="1"/>
</dbReference>
<evidence type="ECO:0000256" key="8">
    <source>
        <dbReference type="ARBA" id="ARBA00022793"/>
    </source>
</evidence>
<dbReference type="InterPro" id="IPR001468">
    <property type="entry name" value="Indole-3-GlycerolPSynthase_CS"/>
</dbReference>